<accession>A0A1N6N7N8</accession>
<dbReference type="Pfam" id="PF00162">
    <property type="entry name" value="PGK"/>
    <property type="match status" value="1"/>
</dbReference>
<evidence type="ECO:0000256" key="7">
    <source>
        <dbReference type="ARBA" id="ARBA00022490"/>
    </source>
</evidence>
<dbReference type="FunFam" id="3.40.50.1260:FF:000006">
    <property type="entry name" value="Phosphoglycerate kinase"/>
    <property type="match status" value="1"/>
</dbReference>
<evidence type="ECO:0000313" key="17">
    <source>
        <dbReference type="EMBL" id="SIP88103.1"/>
    </source>
</evidence>
<comment type="subunit">
    <text evidence="4 13">Monomer.</text>
</comment>
<dbReference type="InterPro" id="IPR001576">
    <property type="entry name" value="Phosphoglycerate_kinase"/>
</dbReference>
<evidence type="ECO:0000256" key="16">
    <source>
        <dbReference type="RuleBase" id="RU000532"/>
    </source>
</evidence>
<dbReference type="PRINTS" id="PR00477">
    <property type="entry name" value="PHGLYCKINASE"/>
</dbReference>
<comment type="similarity">
    <text evidence="3 13 16">Belongs to the phosphoglycerate kinase family.</text>
</comment>
<evidence type="ECO:0000256" key="5">
    <source>
        <dbReference type="ARBA" id="ARBA00013061"/>
    </source>
</evidence>
<keyword evidence="9 13" id="KW-0547">Nucleotide-binding</keyword>
<dbReference type="AlphaFoldDB" id="A0A1N6N7N8"/>
<dbReference type="GO" id="GO:0004618">
    <property type="term" value="F:phosphoglycerate kinase activity"/>
    <property type="evidence" value="ECO:0007669"/>
    <property type="project" value="UniProtKB-UniRule"/>
</dbReference>
<dbReference type="UniPathway" id="UPA00109">
    <property type="reaction ID" value="UER00185"/>
</dbReference>
<dbReference type="InterPro" id="IPR015824">
    <property type="entry name" value="Phosphoglycerate_kinase_N"/>
</dbReference>
<feature type="binding site" evidence="13 15">
    <location>
        <position position="326"/>
    </location>
    <ligand>
        <name>ATP</name>
        <dbReference type="ChEBI" id="CHEBI:30616"/>
    </ligand>
</feature>
<evidence type="ECO:0000256" key="3">
    <source>
        <dbReference type="ARBA" id="ARBA00008982"/>
    </source>
</evidence>
<feature type="binding site" evidence="13 14">
    <location>
        <begin position="24"/>
        <end position="26"/>
    </location>
    <ligand>
        <name>substrate</name>
    </ligand>
</feature>
<dbReference type="GO" id="GO:0043531">
    <property type="term" value="F:ADP binding"/>
    <property type="evidence" value="ECO:0007669"/>
    <property type="project" value="TreeGrafter"/>
</dbReference>
<comment type="caution">
    <text evidence="13">Lacks conserved residue(s) required for the propagation of feature annotation.</text>
</comment>
<dbReference type="EMBL" id="FTMK01000001">
    <property type="protein sequence ID" value="SIP88103.1"/>
    <property type="molecule type" value="Genomic_DNA"/>
</dbReference>
<reference evidence="17 18" key="1">
    <citation type="submission" date="2017-01" db="EMBL/GenBank/DDBJ databases">
        <authorList>
            <person name="Varghese N."/>
            <person name="Submissions S."/>
        </authorList>
    </citation>
    <scope>NUCLEOTIDE SEQUENCE [LARGE SCALE GENOMIC DNA]</scope>
    <source>
        <strain evidence="17 18">ATCC 700171</strain>
    </source>
</reference>
<feature type="binding site" evidence="13 15">
    <location>
        <position position="204"/>
    </location>
    <ligand>
        <name>ATP</name>
        <dbReference type="ChEBI" id="CHEBI:30616"/>
    </ligand>
</feature>
<keyword evidence="8 13" id="KW-0808">Transferase</keyword>
<evidence type="ECO:0000256" key="14">
    <source>
        <dbReference type="PIRSR" id="PIRSR000724-1"/>
    </source>
</evidence>
<keyword evidence="10 13" id="KW-0418">Kinase</keyword>
<name>A0A1N6N7N8_9RHOB</name>
<evidence type="ECO:0000256" key="6">
    <source>
        <dbReference type="ARBA" id="ARBA00016471"/>
    </source>
</evidence>
<evidence type="ECO:0000256" key="12">
    <source>
        <dbReference type="ARBA" id="ARBA00023152"/>
    </source>
</evidence>
<dbReference type="Proteomes" id="UP000323956">
    <property type="component" value="Unassembled WGS sequence"/>
</dbReference>
<evidence type="ECO:0000256" key="10">
    <source>
        <dbReference type="ARBA" id="ARBA00022777"/>
    </source>
</evidence>
<evidence type="ECO:0000256" key="2">
    <source>
        <dbReference type="ARBA" id="ARBA00004838"/>
    </source>
</evidence>
<dbReference type="GO" id="GO:0005524">
    <property type="term" value="F:ATP binding"/>
    <property type="evidence" value="ECO:0007669"/>
    <property type="project" value="UniProtKB-KW"/>
</dbReference>
<dbReference type="SUPFAM" id="SSF53748">
    <property type="entry name" value="Phosphoglycerate kinase"/>
    <property type="match status" value="1"/>
</dbReference>
<keyword evidence="11 13" id="KW-0067">ATP-binding</keyword>
<dbReference type="PIRSF" id="PIRSF000724">
    <property type="entry name" value="Pgk"/>
    <property type="match status" value="1"/>
</dbReference>
<keyword evidence="7 13" id="KW-0963">Cytoplasm</keyword>
<dbReference type="InterPro" id="IPR036043">
    <property type="entry name" value="Phosphoglycerate_kinase_sf"/>
</dbReference>
<evidence type="ECO:0000256" key="15">
    <source>
        <dbReference type="PIRSR" id="PIRSR000724-2"/>
    </source>
</evidence>
<comment type="catalytic activity">
    <reaction evidence="1 13 16">
        <text>(2R)-3-phosphoglycerate + ATP = (2R)-3-phospho-glyceroyl phosphate + ADP</text>
        <dbReference type="Rhea" id="RHEA:14801"/>
        <dbReference type="ChEBI" id="CHEBI:30616"/>
        <dbReference type="ChEBI" id="CHEBI:57604"/>
        <dbReference type="ChEBI" id="CHEBI:58272"/>
        <dbReference type="ChEBI" id="CHEBI:456216"/>
        <dbReference type="EC" id="2.7.2.3"/>
    </reaction>
</comment>
<evidence type="ECO:0000256" key="9">
    <source>
        <dbReference type="ARBA" id="ARBA00022741"/>
    </source>
</evidence>
<evidence type="ECO:0000256" key="8">
    <source>
        <dbReference type="ARBA" id="ARBA00022679"/>
    </source>
</evidence>
<feature type="binding site" evidence="13">
    <location>
        <position position="121"/>
    </location>
    <ligand>
        <name>substrate</name>
    </ligand>
</feature>
<evidence type="ECO:0000313" key="18">
    <source>
        <dbReference type="Proteomes" id="UP000323956"/>
    </source>
</evidence>
<evidence type="ECO:0000256" key="4">
    <source>
        <dbReference type="ARBA" id="ARBA00011245"/>
    </source>
</evidence>
<dbReference type="GO" id="GO:0006096">
    <property type="term" value="P:glycolytic process"/>
    <property type="evidence" value="ECO:0007669"/>
    <property type="project" value="UniProtKB-UniRule"/>
</dbReference>
<dbReference type="Gene3D" id="3.40.50.1260">
    <property type="entry name" value="Phosphoglycerate kinase, N-terminal domain"/>
    <property type="match status" value="2"/>
</dbReference>
<feature type="binding site" evidence="13">
    <location>
        <position position="39"/>
    </location>
    <ligand>
        <name>substrate</name>
    </ligand>
</feature>
<dbReference type="GO" id="GO:0005829">
    <property type="term" value="C:cytosol"/>
    <property type="evidence" value="ECO:0007669"/>
    <property type="project" value="TreeGrafter"/>
</dbReference>
<dbReference type="PANTHER" id="PTHR11406:SF23">
    <property type="entry name" value="PHOSPHOGLYCERATE KINASE 1, CHLOROPLASTIC-RELATED"/>
    <property type="match status" value="1"/>
</dbReference>
<sequence length="400" mass="41648">MSMADFNTIDDLDLDGKVALVRVDVNVPVENGQVSDATRIEKIVPTVKDIQSRGGIPVLLAHFDRPKGKRVDSMSLKVVVPALEQALGQEVKFADEAIGGPAKRAVADLKPGDVLLLENTRFYPGEESNDPTFAASLAALGQAYVNDAFSAAHRAHASTEGIARLLPAAAGRLMEAELKALDAALGNPQRPVVAVVGGAKVSTKLDLLGNLIEKVDHLVIGGGMANTFLVAQGIEVGKSLAERDMAETAREVLAKAEKTGCTIHLPVDVVAAREFKTGAENETVAADACPADAMILDAGPATVAKITEVFEASRTLIWNGPLGAFEIPPFDAATNAAAQEAARLTRDGKLISVAGGGDTVAALNKAGVSGDFTFISTAGGAFLEWMEGKELPGVAALQKR</sequence>
<feature type="binding site" evidence="14">
    <location>
        <position position="39"/>
    </location>
    <ligand>
        <name>(2R)-3-phosphoglycerate</name>
        <dbReference type="ChEBI" id="CHEBI:58272"/>
    </ligand>
</feature>
<feature type="binding site" evidence="13 14">
    <location>
        <begin position="62"/>
        <end position="65"/>
    </location>
    <ligand>
        <name>substrate</name>
    </ligand>
</feature>
<dbReference type="GO" id="GO:0006094">
    <property type="term" value="P:gluconeogenesis"/>
    <property type="evidence" value="ECO:0007669"/>
    <property type="project" value="TreeGrafter"/>
</dbReference>
<feature type="binding site" evidence="13 15">
    <location>
        <begin position="356"/>
        <end position="359"/>
    </location>
    <ligand>
        <name>ATP</name>
        <dbReference type="ChEBI" id="CHEBI:30616"/>
    </ligand>
</feature>
<protein>
    <recommendedName>
        <fullName evidence="6 13">Phosphoglycerate kinase</fullName>
        <ecNumber evidence="5 13">2.7.2.3</ecNumber>
    </recommendedName>
</protein>
<dbReference type="EC" id="2.7.2.3" evidence="5 13"/>
<feature type="binding site" evidence="13">
    <location>
        <position position="154"/>
    </location>
    <ligand>
        <name>substrate</name>
    </ligand>
</feature>
<comment type="pathway">
    <text evidence="2 13">Carbohydrate degradation; glycolysis; pyruvate from D-glyceraldehyde 3-phosphate: step 2/5.</text>
</comment>
<organism evidence="17 18">
    <name type="scientific">Paracoccus thiocyanatus</name>
    <dbReference type="NCBI Taxonomy" id="34006"/>
    <lineage>
        <taxon>Bacteria</taxon>
        <taxon>Pseudomonadati</taxon>
        <taxon>Pseudomonadota</taxon>
        <taxon>Alphaproteobacteria</taxon>
        <taxon>Rhodobacterales</taxon>
        <taxon>Paracoccaceae</taxon>
        <taxon>Paracoccus</taxon>
    </lineage>
</organism>
<proteinExistence type="inferred from homology"/>
<evidence type="ECO:0000256" key="1">
    <source>
        <dbReference type="ARBA" id="ARBA00000642"/>
    </source>
</evidence>
<evidence type="ECO:0000256" key="13">
    <source>
        <dbReference type="HAMAP-Rule" id="MF_00145"/>
    </source>
</evidence>
<dbReference type="HAMAP" id="MF_00145">
    <property type="entry name" value="Phosphoglyc_kinase"/>
    <property type="match status" value="1"/>
</dbReference>
<feature type="binding site" evidence="14">
    <location>
        <position position="121"/>
    </location>
    <ligand>
        <name>(2R)-3-phosphoglycerate</name>
        <dbReference type="ChEBI" id="CHEBI:58272"/>
    </ligand>
</feature>
<comment type="subcellular location">
    <subcellularLocation>
        <location evidence="13">Cytoplasm</location>
    </subcellularLocation>
</comment>
<dbReference type="FunFam" id="3.40.50.1260:FF:000031">
    <property type="entry name" value="Phosphoglycerate kinase 1"/>
    <property type="match status" value="1"/>
</dbReference>
<feature type="binding site" evidence="14">
    <location>
        <position position="154"/>
    </location>
    <ligand>
        <name>(2R)-3-phosphoglycerate</name>
        <dbReference type="ChEBI" id="CHEBI:58272"/>
    </ligand>
</feature>
<gene>
    <name evidence="13" type="primary">pgk</name>
    <name evidence="17" type="ORF">SAMN05421641_101166</name>
</gene>
<dbReference type="PANTHER" id="PTHR11406">
    <property type="entry name" value="PHOSPHOGLYCERATE KINASE"/>
    <property type="match status" value="1"/>
</dbReference>
<keyword evidence="12 13" id="KW-0324">Glycolysis</keyword>
<evidence type="ECO:0000256" key="11">
    <source>
        <dbReference type="ARBA" id="ARBA00022840"/>
    </source>
</evidence>